<dbReference type="PANTHER" id="PTHR43649:SF33">
    <property type="entry name" value="POLYGALACTURONAN_RHAMNOGALACTURONAN-BINDING PROTEIN YTCQ"/>
    <property type="match status" value="1"/>
</dbReference>
<dbReference type="SUPFAM" id="SSF53850">
    <property type="entry name" value="Periplasmic binding protein-like II"/>
    <property type="match status" value="1"/>
</dbReference>
<feature type="chain" id="PRO_5039031364" description="Sugar ABC transporter substrate-binding protein" evidence="6">
    <location>
        <begin position="21"/>
        <end position="462"/>
    </location>
</feature>
<dbReference type="InterPro" id="IPR050490">
    <property type="entry name" value="Bact_solute-bd_prot1"/>
</dbReference>
<evidence type="ECO:0000256" key="3">
    <source>
        <dbReference type="ARBA" id="ARBA00023136"/>
    </source>
</evidence>
<dbReference type="Pfam" id="PF01547">
    <property type="entry name" value="SBP_bac_1"/>
    <property type="match status" value="1"/>
</dbReference>
<evidence type="ECO:0000256" key="1">
    <source>
        <dbReference type="ARBA" id="ARBA00022475"/>
    </source>
</evidence>
<proteinExistence type="predicted"/>
<keyword evidence="8" id="KW-1185">Reference proteome</keyword>
<dbReference type="AlphaFoldDB" id="U4TKJ4"/>
<protein>
    <recommendedName>
        <fullName evidence="9">Sugar ABC transporter substrate-binding protein</fullName>
    </recommendedName>
</protein>
<dbReference type="RefSeq" id="WP_022530827.1">
    <property type="nucleotide sequence ID" value="NZ_KI271610.1"/>
</dbReference>
<evidence type="ECO:0000256" key="4">
    <source>
        <dbReference type="ARBA" id="ARBA00023139"/>
    </source>
</evidence>
<dbReference type="Proteomes" id="UP000030647">
    <property type="component" value="Unassembled WGS sequence"/>
</dbReference>
<keyword evidence="1" id="KW-1003">Cell membrane</keyword>
<dbReference type="Gene3D" id="3.40.190.10">
    <property type="entry name" value="Periplasmic binding protein-like II"/>
    <property type="match status" value="1"/>
</dbReference>
<dbReference type="OrthoDB" id="9782846at2"/>
<keyword evidence="4" id="KW-0564">Palmitate</keyword>
<dbReference type="eggNOG" id="COG1653">
    <property type="taxonomic scope" value="Bacteria"/>
</dbReference>
<evidence type="ECO:0000313" key="7">
    <source>
        <dbReference type="EMBL" id="ERL63880.1"/>
    </source>
</evidence>
<dbReference type="HOGENOM" id="CLU_031285_10_5_9"/>
<name>U4TKJ4_9LACO</name>
<dbReference type="PANTHER" id="PTHR43649">
    <property type="entry name" value="ARABINOSE-BINDING PROTEIN-RELATED"/>
    <property type="match status" value="1"/>
</dbReference>
<evidence type="ECO:0008006" key="9">
    <source>
        <dbReference type="Google" id="ProtNLM"/>
    </source>
</evidence>
<keyword evidence="2 6" id="KW-0732">Signal</keyword>
<organism evidence="7 8">
    <name type="scientific">Schleiferilactobacillus shenzhenensis LY-73</name>
    <dbReference type="NCBI Taxonomy" id="1231336"/>
    <lineage>
        <taxon>Bacteria</taxon>
        <taxon>Bacillati</taxon>
        <taxon>Bacillota</taxon>
        <taxon>Bacilli</taxon>
        <taxon>Lactobacillales</taxon>
        <taxon>Lactobacillaceae</taxon>
        <taxon>Schleiferilactobacillus</taxon>
    </lineage>
</organism>
<dbReference type="InterPro" id="IPR006059">
    <property type="entry name" value="SBP"/>
</dbReference>
<feature type="signal peptide" evidence="6">
    <location>
        <begin position="1"/>
        <end position="20"/>
    </location>
</feature>
<dbReference type="STRING" id="1231336.L248_1821"/>
<accession>U4TKJ4</accession>
<dbReference type="EMBL" id="KI271610">
    <property type="protein sequence ID" value="ERL63880.1"/>
    <property type="molecule type" value="Genomic_DNA"/>
</dbReference>
<evidence type="ECO:0000256" key="6">
    <source>
        <dbReference type="SAM" id="SignalP"/>
    </source>
</evidence>
<dbReference type="PROSITE" id="PS51257">
    <property type="entry name" value="PROKAR_LIPOPROTEIN"/>
    <property type="match status" value="1"/>
</dbReference>
<evidence type="ECO:0000256" key="2">
    <source>
        <dbReference type="ARBA" id="ARBA00022729"/>
    </source>
</evidence>
<evidence type="ECO:0000313" key="8">
    <source>
        <dbReference type="Proteomes" id="UP000030647"/>
    </source>
</evidence>
<reference evidence="8" key="1">
    <citation type="journal article" date="2013" name="Genome Announc.">
        <title>Whole-Genome Sequencing of Lactobacillus shenzhenensis Strain LY-73T.</title>
        <authorList>
            <person name="Lin Z."/>
            <person name="Liu Z."/>
            <person name="Yang R."/>
            <person name="Zou Y."/>
            <person name="Wan D."/>
            <person name="Chen J."/>
            <person name="Guo M."/>
            <person name="Zhao J."/>
            <person name="Fang C."/>
            <person name="Yang R."/>
            <person name="Liu F."/>
        </authorList>
    </citation>
    <scope>NUCLEOTIDE SEQUENCE [LARGE SCALE GENOMIC DNA]</scope>
    <source>
        <strain evidence="8">LY-73</strain>
    </source>
</reference>
<evidence type="ECO:0000256" key="5">
    <source>
        <dbReference type="ARBA" id="ARBA00023288"/>
    </source>
</evidence>
<gene>
    <name evidence="7" type="ORF">L248_1821</name>
</gene>
<sequence length="462" mass="51424">MKRKLIAIIALLSMMLFALGACGQKGPHVTEGKNGQIVHFKFTYWGTPLEKQSIESAIHSFNKSHPNIRVTSQQISTNYIEKMSTLASTDDLPDVGYMPEVNMADWGRGGKLLDLSSLYKKGGAFATKLPASQFKFSGSSKIFGSSASVASFVLYYNKTYFAKEHVALPPHDPSKAWTWDEFIKVCQQLTVDRNGKHPNEKGFDANNIQTYGVGNFTSLAYECFLKSNGGGLVSQDGKTIQIGSPATIDALQKIQDLMYKYHVMPTPSQASTVPQTDTAMLTNRIAMSIDGSWSFQTLGNAIKQQHLKVGVGVLPKMGNKLVTMNYGVPIVAFRTATTTKYRKQALEFVKFLMDPQNQTPMLASGLWQPNQLDWYTNKKKLSSWAEKSGLPDHIESSFAQQNLHYLVQTPAFFFKDTNKLTDIINPALDEIWTGKKTAKQAVKDDIMPPVKMTFGTEYKYAQ</sequence>
<keyword evidence="3" id="KW-0472">Membrane</keyword>
<keyword evidence="5" id="KW-0449">Lipoprotein</keyword>
<dbReference type="CDD" id="cd13585">
    <property type="entry name" value="PBP2_TMBP_like"/>
    <property type="match status" value="1"/>
</dbReference>